<dbReference type="OrthoDB" id="3540629at2"/>
<evidence type="ECO:0000256" key="1">
    <source>
        <dbReference type="SAM" id="SignalP"/>
    </source>
</evidence>
<gene>
    <name evidence="2" type="ORF">BKM31_03220</name>
</gene>
<dbReference type="KEGG" id="noa:BKM31_03220"/>
<keyword evidence="1" id="KW-0732">Signal</keyword>
<name>A0A1U9ZRR6_9ACTN</name>
<proteinExistence type="predicted"/>
<accession>A0A1U9ZRR6</accession>
<evidence type="ECO:0000313" key="3">
    <source>
        <dbReference type="Proteomes" id="UP000190797"/>
    </source>
</evidence>
<keyword evidence="3" id="KW-1185">Reference proteome</keyword>
<reference evidence="3" key="1">
    <citation type="journal article" date="2017" name="Med. Chem. Commun.">
        <title>Nonomuraea sp. ATCC 55076 harbours the largest actinomycete chromosome to date and the kistamicin biosynthetic gene cluster.</title>
        <authorList>
            <person name="Nazari B."/>
            <person name="Forneris C.C."/>
            <person name="Gibson M.I."/>
            <person name="Moon K."/>
            <person name="Schramma K.R."/>
            <person name="Seyedsayamdost M.R."/>
        </authorList>
    </citation>
    <scope>NUCLEOTIDE SEQUENCE [LARGE SCALE GENOMIC DNA]</scope>
    <source>
        <strain evidence="3">ATCC 55076</strain>
    </source>
</reference>
<evidence type="ECO:0000313" key="2">
    <source>
        <dbReference type="EMBL" id="AQZ60646.1"/>
    </source>
</evidence>
<protein>
    <recommendedName>
        <fullName evidence="4">Ig-like domain-containing protein</fullName>
    </recommendedName>
</protein>
<sequence length="111" mass="11138">MTRRVLTLLAAALTSLGALTLTSTAAHAAVVEVTFGPVSLGDYCAAKVNSSSTIGFYNGSLGCYRWSTGGTGTTPTGYGSASAACAYLSPAATYISHAQGPSQSLKCTYAA</sequence>
<evidence type="ECO:0008006" key="4">
    <source>
        <dbReference type="Google" id="ProtNLM"/>
    </source>
</evidence>
<dbReference type="AlphaFoldDB" id="A0A1U9ZRR6"/>
<feature type="chain" id="PRO_5012730722" description="Ig-like domain-containing protein" evidence="1">
    <location>
        <begin position="29"/>
        <end position="111"/>
    </location>
</feature>
<dbReference type="RefSeq" id="WP_080036707.1">
    <property type="nucleotide sequence ID" value="NZ_CP017717.1"/>
</dbReference>
<organism evidence="2 3">
    <name type="scientific">[Actinomadura] parvosata subsp. kistnae</name>
    <dbReference type="NCBI Taxonomy" id="1909395"/>
    <lineage>
        <taxon>Bacteria</taxon>
        <taxon>Bacillati</taxon>
        <taxon>Actinomycetota</taxon>
        <taxon>Actinomycetes</taxon>
        <taxon>Streptosporangiales</taxon>
        <taxon>Streptosporangiaceae</taxon>
        <taxon>Nonomuraea</taxon>
    </lineage>
</organism>
<dbReference type="EMBL" id="CP017717">
    <property type="protein sequence ID" value="AQZ60646.1"/>
    <property type="molecule type" value="Genomic_DNA"/>
</dbReference>
<dbReference type="Proteomes" id="UP000190797">
    <property type="component" value="Chromosome"/>
</dbReference>
<feature type="signal peptide" evidence="1">
    <location>
        <begin position="1"/>
        <end position="28"/>
    </location>
</feature>